<evidence type="ECO:0000256" key="9">
    <source>
        <dbReference type="ARBA" id="ARBA00023065"/>
    </source>
</evidence>
<gene>
    <name evidence="12" type="primary">inx</name>
    <name evidence="13" type="ORF">TCLT_LOCUS496</name>
</gene>
<evidence type="ECO:0000256" key="3">
    <source>
        <dbReference type="ARBA" id="ARBA00022448"/>
    </source>
</evidence>
<dbReference type="EMBL" id="UYYF01000036">
    <property type="protein sequence ID" value="VDM95486.1"/>
    <property type="molecule type" value="Genomic_DNA"/>
</dbReference>
<evidence type="ECO:0000313" key="13">
    <source>
        <dbReference type="EMBL" id="VDM95486.1"/>
    </source>
</evidence>
<dbReference type="OrthoDB" id="5867527at2759"/>
<feature type="transmembrane region" description="Helical" evidence="12">
    <location>
        <begin position="248"/>
        <end position="272"/>
    </location>
</feature>
<proteinExistence type="inferred from homology"/>
<dbReference type="Pfam" id="PF00876">
    <property type="entry name" value="Innexin"/>
    <property type="match status" value="2"/>
</dbReference>
<comment type="subcellular location">
    <subcellularLocation>
        <location evidence="1">Cell junction</location>
        <location evidence="1">Gap junction</location>
    </subcellularLocation>
    <subcellularLocation>
        <location evidence="2 12">Cell membrane</location>
        <topology evidence="2 12">Multi-pass membrane protein</topology>
    </subcellularLocation>
</comment>
<dbReference type="PROSITE" id="PS51013">
    <property type="entry name" value="PANNEXIN"/>
    <property type="match status" value="1"/>
</dbReference>
<dbReference type="PANTHER" id="PTHR11893:SF36">
    <property type="entry name" value="INNEXIN-5"/>
    <property type="match status" value="1"/>
</dbReference>
<evidence type="ECO:0000256" key="4">
    <source>
        <dbReference type="ARBA" id="ARBA00022475"/>
    </source>
</evidence>
<dbReference type="Proteomes" id="UP000276776">
    <property type="component" value="Unassembled WGS sequence"/>
</dbReference>
<dbReference type="STRING" id="103827.A0A0N5CKA3"/>
<dbReference type="WBParaSite" id="TCLT_0000049501-mRNA-1">
    <property type="protein sequence ID" value="TCLT_0000049501-mRNA-1"/>
    <property type="gene ID" value="TCLT_0000049501"/>
</dbReference>
<keyword evidence="9 12" id="KW-0406">Ion transport</keyword>
<evidence type="ECO:0000313" key="14">
    <source>
        <dbReference type="Proteomes" id="UP000276776"/>
    </source>
</evidence>
<sequence length="339" mass="39696">MIRNLGKYLHNLKPEYDDDVVDRCNYLLTNIILLLCAITVAAKQYVGEPLQCWMPSEFKDIKDRNQRQIHYYQWTPFILAFQALLFVTPRTIWKIGSRQIGLNMKAIINATILTKKVGKKQFLKKENVHNSDNLMRQARAIYYLMAFNRKKIHCMNLKVHITILYLSCKSLNALNVIGQFYVLNHFFGMHYSLWGFGVLKDLIQGREWSVSGNFPRVTFCDVQVREIGNTNRKTVQCVLIINMFNEKIFIILWFWLILLSILTIINLIYWIVISVTFHNIHIPNEELDNFISQFLGKDALTVLHLVSDNAGELVAAELFVALWSIYQEDKELEENKNEK</sequence>
<protein>
    <recommendedName>
        <fullName evidence="12">Innexin</fullName>
    </recommendedName>
</protein>
<keyword evidence="7" id="KW-0965">Cell junction</keyword>
<feature type="transmembrane region" description="Helical" evidence="12">
    <location>
        <begin position="71"/>
        <end position="88"/>
    </location>
</feature>
<accession>A0A0N5CKA3</accession>
<evidence type="ECO:0000256" key="12">
    <source>
        <dbReference type="RuleBase" id="RU010713"/>
    </source>
</evidence>
<keyword evidence="5 12" id="KW-0812">Transmembrane</keyword>
<feature type="transmembrane region" description="Helical" evidence="12">
    <location>
        <begin position="26"/>
        <end position="46"/>
    </location>
</feature>
<dbReference type="GO" id="GO:0005243">
    <property type="term" value="F:gap junction channel activity"/>
    <property type="evidence" value="ECO:0007669"/>
    <property type="project" value="TreeGrafter"/>
</dbReference>
<dbReference type="PRINTS" id="PR01262">
    <property type="entry name" value="INNEXIN"/>
</dbReference>
<dbReference type="OMA" id="DWADRMS"/>
<dbReference type="PANTHER" id="PTHR11893">
    <property type="entry name" value="INNEXIN"/>
    <property type="match status" value="1"/>
</dbReference>
<comment type="similarity">
    <text evidence="12">Belongs to the pannexin family.</text>
</comment>
<evidence type="ECO:0000256" key="5">
    <source>
        <dbReference type="ARBA" id="ARBA00022692"/>
    </source>
</evidence>
<reference evidence="15" key="1">
    <citation type="submission" date="2017-02" db="UniProtKB">
        <authorList>
            <consortium name="WormBaseParasite"/>
        </authorList>
    </citation>
    <scope>IDENTIFICATION</scope>
</reference>
<dbReference type="InterPro" id="IPR000990">
    <property type="entry name" value="Innexin"/>
</dbReference>
<evidence type="ECO:0000256" key="7">
    <source>
        <dbReference type="ARBA" id="ARBA00022949"/>
    </source>
</evidence>
<comment type="function">
    <text evidence="12">Structural component of the gap junctions.</text>
</comment>
<evidence type="ECO:0000313" key="15">
    <source>
        <dbReference type="WBParaSite" id="TCLT_0000049501-mRNA-1"/>
    </source>
</evidence>
<dbReference type="GO" id="GO:0005886">
    <property type="term" value="C:plasma membrane"/>
    <property type="evidence" value="ECO:0007669"/>
    <property type="project" value="UniProtKB-SubCell"/>
</dbReference>
<dbReference type="GO" id="GO:0005921">
    <property type="term" value="C:gap junction"/>
    <property type="evidence" value="ECO:0007669"/>
    <property type="project" value="UniProtKB-SubCell"/>
</dbReference>
<evidence type="ECO:0000256" key="1">
    <source>
        <dbReference type="ARBA" id="ARBA00004610"/>
    </source>
</evidence>
<keyword evidence="4" id="KW-1003">Cell membrane</keyword>
<evidence type="ECO:0000256" key="10">
    <source>
        <dbReference type="ARBA" id="ARBA00023136"/>
    </source>
</evidence>
<name>A0A0N5CKA3_THECL</name>
<evidence type="ECO:0000256" key="2">
    <source>
        <dbReference type="ARBA" id="ARBA00004651"/>
    </source>
</evidence>
<keyword evidence="11 12" id="KW-0407">Ion channel</keyword>
<keyword evidence="6" id="KW-0303">Gap junction</keyword>
<keyword evidence="3 12" id="KW-0813">Transport</keyword>
<reference evidence="13 14" key="2">
    <citation type="submission" date="2018-11" db="EMBL/GenBank/DDBJ databases">
        <authorList>
            <consortium name="Pathogen Informatics"/>
        </authorList>
    </citation>
    <scope>NUCLEOTIDE SEQUENCE [LARGE SCALE GENOMIC DNA]</scope>
</reference>
<dbReference type="GO" id="GO:0034220">
    <property type="term" value="P:monoatomic ion transmembrane transport"/>
    <property type="evidence" value="ECO:0007669"/>
    <property type="project" value="UniProtKB-KW"/>
</dbReference>
<evidence type="ECO:0000256" key="11">
    <source>
        <dbReference type="ARBA" id="ARBA00023303"/>
    </source>
</evidence>
<keyword evidence="8 12" id="KW-1133">Transmembrane helix</keyword>
<organism evidence="15">
    <name type="scientific">Thelazia callipaeda</name>
    <name type="common">Oriental eyeworm</name>
    <name type="synonym">Parasitic nematode</name>
    <dbReference type="NCBI Taxonomy" id="103827"/>
    <lineage>
        <taxon>Eukaryota</taxon>
        <taxon>Metazoa</taxon>
        <taxon>Ecdysozoa</taxon>
        <taxon>Nematoda</taxon>
        <taxon>Chromadorea</taxon>
        <taxon>Rhabditida</taxon>
        <taxon>Spirurina</taxon>
        <taxon>Spiruromorpha</taxon>
        <taxon>Thelazioidea</taxon>
        <taxon>Thelaziidae</taxon>
        <taxon>Thelazia</taxon>
    </lineage>
</organism>
<comment type="caution">
    <text evidence="12">Lacks conserved residue(s) required for the propagation of feature annotation.</text>
</comment>
<dbReference type="AlphaFoldDB" id="A0A0N5CKA3"/>
<evidence type="ECO:0000256" key="8">
    <source>
        <dbReference type="ARBA" id="ARBA00022989"/>
    </source>
</evidence>
<keyword evidence="10 12" id="KW-0472">Membrane</keyword>
<evidence type="ECO:0000256" key="6">
    <source>
        <dbReference type="ARBA" id="ARBA00022868"/>
    </source>
</evidence>
<keyword evidence="14" id="KW-1185">Reference proteome</keyword>